<reference evidence="11" key="1">
    <citation type="submission" date="2021-01" db="EMBL/GenBank/DDBJ databases">
        <title>Genome sequence of strain Noviherbaspirillum sp. DKR-6.</title>
        <authorList>
            <person name="Chaudhary D.K."/>
        </authorList>
    </citation>
    <scope>NUCLEOTIDE SEQUENCE</scope>
    <source>
        <strain evidence="11">DKR-6</strain>
    </source>
</reference>
<dbReference type="HAMAP" id="MF_00578">
    <property type="entry name" value="Glu_cys_ligase"/>
    <property type="match status" value="1"/>
</dbReference>
<evidence type="ECO:0000256" key="6">
    <source>
        <dbReference type="ARBA" id="ARBA00022840"/>
    </source>
</evidence>
<dbReference type="InterPro" id="IPR006334">
    <property type="entry name" value="Glut_cys_ligase"/>
</dbReference>
<keyword evidence="12" id="KW-1185">Reference proteome</keyword>
<gene>
    <name evidence="8" type="primary">gshA</name>
    <name evidence="11" type="ORF">JJB74_18090</name>
</gene>
<dbReference type="GO" id="GO:0046872">
    <property type="term" value="F:metal ion binding"/>
    <property type="evidence" value="ECO:0007669"/>
    <property type="project" value="TreeGrafter"/>
</dbReference>
<organism evidence="11 12">
    <name type="scientific">Noviherbaspirillum pedocola</name>
    <dbReference type="NCBI Taxonomy" id="2801341"/>
    <lineage>
        <taxon>Bacteria</taxon>
        <taxon>Pseudomonadati</taxon>
        <taxon>Pseudomonadota</taxon>
        <taxon>Betaproteobacteria</taxon>
        <taxon>Burkholderiales</taxon>
        <taxon>Oxalobacteraceae</taxon>
        <taxon>Noviherbaspirillum</taxon>
    </lineage>
</organism>
<comment type="catalytic activity">
    <reaction evidence="7 8 9">
        <text>L-cysteine + L-glutamate + ATP = gamma-L-glutamyl-L-cysteine + ADP + phosphate + H(+)</text>
        <dbReference type="Rhea" id="RHEA:13285"/>
        <dbReference type="ChEBI" id="CHEBI:15378"/>
        <dbReference type="ChEBI" id="CHEBI:29985"/>
        <dbReference type="ChEBI" id="CHEBI:30616"/>
        <dbReference type="ChEBI" id="CHEBI:35235"/>
        <dbReference type="ChEBI" id="CHEBI:43474"/>
        <dbReference type="ChEBI" id="CHEBI:58173"/>
        <dbReference type="ChEBI" id="CHEBI:456216"/>
        <dbReference type="EC" id="6.3.2.2"/>
    </reaction>
</comment>
<accession>A0A934W933</accession>
<sequence>MTDLLARRLKILAAPKQRALLSRGLRGIERETLRITPNGQLAMTPHARALGSALTHPEITTDYSESLLELITPAQNDIAQGLARLDAIHRYAVSAIDGELLWSQSMPCPLPAEPEIPIAWYGTSHIGMIKHVYRRGLALRYGRAMQCIAGIHYNFSVADSLWRLLQAEEGVAGSLRDWQSESYIAAVRTFHRTHWLLMYLFGASPALDAGFLRDKPHALQTLSQDTLYLPWATSLRMSDLGYQNNVQAGLMPPYNTLDEYMAGLARAVRQPYGPYQDIGTRRDGEWVQLNTNVLQIENEYYAAIRPKRVIRPGERPLEALCARGVQYIEVRCMDVDPFSPVGISLETARFLDAYLTWCALVDSPRTDEAQSAENSANFRLAVNEGRRPGLMLSRMGQPVALRDWGLELLEQIAPVAELLDAEAGGDEHRRALAAQRDKLIEIDATPSARALEAIRAHGGSFVAFGLEQSRRHAEDFRARPLHPGERLAFEAMAGATLAEQERMERGQSGSFDDYIQQYAARTPAQLCAGAGAG</sequence>
<comment type="pathway">
    <text evidence="1 8 9">Sulfur metabolism; glutathione biosynthesis; glutathione from L-cysteine and L-glutamate: step 1/2.</text>
</comment>
<evidence type="ECO:0000256" key="5">
    <source>
        <dbReference type="ARBA" id="ARBA00022741"/>
    </source>
</evidence>
<dbReference type="SUPFAM" id="SSF55931">
    <property type="entry name" value="Glutamine synthetase/guanido kinase"/>
    <property type="match status" value="1"/>
</dbReference>
<dbReference type="PANTHER" id="PTHR38761:SF1">
    <property type="entry name" value="GLUTAMATE--CYSTEINE LIGASE"/>
    <property type="match status" value="1"/>
</dbReference>
<dbReference type="PANTHER" id="PTHR38761">
    <property type="entry name" value="GLUTAMATE--CYSTEINE LIGASE"/>
    <property type="match status" value="1"/>
</dbReference>
<dbReference type="Gene3D" id="3.30.590.20">
    <property type="match status" value="1"/>
</dbReference>
<dbReference type="AlphaFoldDB" id="A0A934W933"/>
<dbReference type="InterPro" id="IPR014746">
    <property type="entry name" value="Gln_synth/guanido_kin_cat_dom"/>
</dbReference>
<dbReference type="GO" id="GO:0006750">
    <property type="term" value="P:glutathione biosynthetic process"/>
    <property type="evidence" value="ECO:0007669"/>
    <property type="project" value="UniProtKB-UniRule"/>
</dbReference>
<dbReference type="GO" id="GO:0004357">
    <property type="term" value="F:glutamate-cysteine ligase activity"/>
    <property type="evidence" value="ECO:0007669"/>
    <property type="project" value="UniProtKB-UniRule"/>
</dbReference>
<evidence type="ECO:0000259" key="10">
    <source>
        <dbReference type="Pfam" id="PF04262"/>
    </source>
</evidence>
<evidence type="ECO:0000256" key="7">
    <source>
        <dbReference type="ARBA" id="ARBA00048819"/>
    </source>
</evidence>
<evidence type="ECO:0000256" key="4">
    <source>
        <dbReference type="ARBA" id="ARBA00022684"/>
    </source>
</evidence>
<dbReference type="Proteomes" id="UP000622890">
    <property type="component" value="Unassembled WGS sequence"/>
</dbReference>
<dbReference type="GO" id="GO:0005829">
    <property type="term" value="C:cytosol"/>
    <property type="evidence" value="ECO:0007669"/>
    <property type="project" value="TreeGrafter"/>
</dbReference>
<feature type="domain" description="Glutamate--cysteine ligase" evidence="10">
    <location>
        <begin position="9"/>
        <end position="379"/>
    </location>
</feature>
<evidence type="ECO:0000256" key="2">
    <source>
        <dbReference type="ARBA" id="ARBA00008772"/>
    </source>
</evidence>
<dbReference type="NCBIfam" id="TIGR01434">
    <property type="entry name" value="glu_cys_ligase"/>
    <property type="match status" value="1"/>
</dbReference>
<evidence type="ECO:0000313" key="11">
    <source>
        <dbReference type="EMBL" id="MBK4736539.1"/>
    </source>
</evidence>
<keyword evidence="3 8" id="KW-0436">Ligase</keyword>
<keyword evidence="6 8" id="KW-0067">ATP-binding</keyword>
<proteinExistence type="inferred from homology"/>
<keyword evidence="4 8" id="KW-0317">Glutathione biosynthesis</keyword>
<evidence type="ECO:0000256" key="3">
    <source>
        <dbReference type="ARBA" id="ARBA00022598"/>
    </source>
</evidence>
<dbReference type="EC" id="6.3.2.2" evidence="8"/>
<dbReference type="RefSeq" id="WP_200594094.1">
    <property type="nucleotide sequence ID" value="NZ_JAEPBG010000008.1"/>
</dbReference>
<evidence type="ECO:0000256" key="8">
    <source>
        <dbReference type="HAMAP-Rule" id="MF_00578"/>
    </source>
</evidence>
<dbReference type="GO" id="GO:0005524">
    <property type="term" value="F:ATP binding"/>
    <property type="evidence" value="ECO:0007669"/>
    <property type="project" value="UniProtKB-KW"/>
</dbReference>
<dbReference type="EMBL" id="JAEPBG010000008">
    <property type="protein sequence ID" value="MBK4736539.1"/>
    <property type="molecule type" value="Genomic_DNA"/>
</dbReference>
<comment type="caution">
    <text evidence="11">The sequence shown here is derived from an EMBL/GenBank/DDBJ whole genome shotgun (WGS) entry which is preliminary data.</text>
</comment>
<name>A0A934W933_9BURK</name>
<evidence type="ECO:0000313" key="12">
    <source>
        <dbReference type="Proteomes" id="UP000622890"/>
    </source>
</evidence>
<protein>
    <recommendedName>
        <fullName evidence="8">Glutamate--cysteine ligase</fullName>
        <ecNumber evidence="8">6.3.2.2</ecNumber>
    </recommendedName>
    <alternativeName>
        <fullName evidence="8">Gamma-ECS</fullName>
        <shortName evidence="8">GCS</shortName>
    </alternativeName>
    <alternativeName>
        <fullName evidence="8">Gamma-glutamylcysteine synthetase</fullName>
    </alternativeName>
</protein>
<dbReference type="InterPro" id="IPR007370">
    <property type="entry name" value="Glu_cys_ligase"/>
</dbReference>
<comment type="similarity">
    <text evidence="2 8">Belongs to the glutamate--cysteine ligase type 1 family. Type 1 subfamily.</text>
</comment>
<evidence type="ECO:0000256" key="1">
    <source>
        <dbReference type="ARBA" id="ARBA00005006"/>
    </source>
</evidence>
<evidence type="ECO:0000256" key="9">
    <source>
        <dbReference type="RuleBase" id="RU004391"/>
    </source>
</evidence>
<dbReference type="Pfam" id="PF04262">
    <property type="entry name" value="Glu_cys_ligase"/>
    <property type="match status" value="1"/>
</dbReference>
<keyword evidence="5 8" id="KW-0547">Nucleotide-binding</keyword>